<sequence>MRRPCTRGVLSLASAFSSASVRAWSPSATCQRNLRTSSSD</sequence>
<accession>A0A6J4M8L0</accession>
<dbReference type="AlphaFoldDB" id="A0A6J4M8L0"/>
<keyword evidence="1" id="KW-0732">Signal</keyword>
<proteinExistence type="predicted"/>
<evidence type="ECO:0000256" key="1">
    <source>
        <dbReference type="SAM" id="SignalP"/>
    </source>
</evidence>
<reference evidence="2" key="1">
    <citation type="submission" date="2020-02" db="EMBL/GenBank/DDBJ databases">
        <authorList>
            <person name="Meier V. D."/>
        </authorList>
    </citation>
    <scope>NUCLEOTIDE SEQUENCE</scope>
    <source>
        <strain evidence="2">AVDCRST_MAG90</strain>
    </source>
</reference>
<name>A0A6J4M8L0_9HYPH</name>
<organism evidence="2">
    <name type="scientific">uncultured Microvirga sp</name>
    <dbReference type="NCBI Taxonomy" id="412392"/>
    <lineage>
        <taxon>Bacteria</taxon>
        <taxon>Pseudomonadati</taxon>
        <taxon>Pseudomonadota</taxon>
        <taxon>Alphaproteobacteria</taxon>
        <taxon>Hyphomicrobiales</taxon>
        <taxon>Methylobacteriaceae</taxon>
        <taxon>Microvirga</taxon>
        <taxon>environmental samples</taxon>
    </lineage>
</organism>
<protein>
    <submittedName>
        <fullName evidence="2">Uncharacterized protein</fullName>
    </submittedName>
</protein>
<feature type="signal peptide" evidence="1">
    <location>
        <begin position="1"/>
        <end position="23"/>
    </location>
</feature>
<feature type="chain" id="PRO_5027008382" evidence="1">
    <location>
        <begin position="24"/>
        <end position="40"/>
    </location>
</feature>
<feature type="non-terminal residue" evidence="2">
    <location>
        <position position="40"/>
    </location>
</feature>
<evidence type="ECO:0000313" key="2">
    <source>
        <dbReference type="EMBL" id="CAA9351211.1"/>
    </source>
</evidence>
<gene>
    <name evidence="2" type="ORF">AVDCRST_MAG90-2447</name>
</gene>
<dbReference type="EMBL" id="CADCUC010000490">
    <property type="protein sequence ID" value="CAA9351211.1"/>
    <property type="molecule type" value="Genomic_DNA"/>
</dbReference>